<proteinExistence type="predicted"/>
<dbReference type="Proteomes" id="UP000814033">
    <property type="component" value="Unassembled WGS sequence"/>
</dbReference>
<name>A0ACB8RV43_9AGAM</name>
<dbReference type="EMBL" id="MU275892">
    <property type="protein sequence ID" value="KAI0048094.1"/>
    <property type="molecule type" value="Genomic_DNA"/>
</dbReference>
<reference evidence="1" key="1">
    <citation type="submission" date="2021-02" db="EMBL/GenBank/DDBJ databases">
        <authorList>
            <consortium name="DOE Joint Genome Institute"/>
            <person name="Ahrendt S."/>
            <person name="Looney B.P."/>
            <person name="Miyauchi S."/>
            <person name="Morin E."/>
            <person name="Drula E."/>
            <person name="Courty P.E."/>
            <person name="Chicoki N."/>
            <person name="Fauchery L."/>
            <person name="Kohler A."/>
            <person name="Kuo A."/>
            <person name="Labutti K."/>
            <person name="Pangilinan J."/>
            <person name="Lipzen A."/>
            <person name="Riley R."/>
            <person name="Andreopoulos W."/>
            <person name="He G."/>
            <person name="Johnson J."/>
            <person name="Barry K.W."/>
            <person name="Grigoriev I.V."/>
            <person name="Nagy L."/>
            <person name="Hibbett D."/>
            <person name="Henrissat B."/>
            <person name="Matheny P.B."/>
            <person name="Labbe J."/>
            <person name="Martin F."/>
        </authorList>
    </citation>
    <scope>NUCLEOTIDE SEQUENCE</scope>
    <source>
        <strain evidence="1">FP105234-sp</strain>
    </source>
</reference>
<comment type="caution">
    <text evidence="1">The sequence shown here is derived from an EMBL/GenBank/DDBJ whole genome shotgun (WGS) entry which is preliminary data.</text>
</comment>
<organism evidence="1 2">
    <name type="scientific">Auriscalpium vulgare</name>
    <dbReference type="NCBI Taxonomy" id="40419"/>
    <lineage>
        <taxon>Eukaryota</taxon>
        <taxon>Fungi</taxon>
        <taxon>Dikarya</taxon>
        <taxon>Basidiomycota</taxon>
        <taxon>Agaricomycotina</taxon>
        <taxon>Agaricomycetes</taxon>
        <taxon>Russulales</taxon>
        <taxon>Auriscalpiaceae</taxon>
        <taxon>Auriscalpium</taxon>
    </lineage>
</organism>
<evidence type="ECO:0000313" key="2">
    <source>
        <dbReference type="Proteomes" id="UP000814033"/>
    </source>
</evidence>
<sequence length="155" mass="17406">MWITVIHTSGCHNMSQDIYLDCDFIQAKYNLRGMRVGDHASSHSLQLGSRIDNQMKRYVDKEGDRWCIFYSGAGSAPYNSWQSCGLERVAFLSGPPPFKSRCHCRFICPGRLSASEPTESRRLNDEGVAGGPPRSPFFHADNEVTSFVHHSRAPP</sequence>
<evidence type="ECO:0000313" key="1">
    <source>
        <dbReference type="EMBL" id="KAI0048094.1"/>
    </source>
</evidence>
<keyword evidence="2" id="KW-1185">Reference proteome</keyword>
<protein>
    <submittedName>
        <fullName evidence="1">Uncharacterized protein</fullName>
    </submittedName>
</protein>
<reference evidence="1" key="2">
    <citation type="journal article" date="2022" name="New Phytol.">
        <title>Evolutionary transition to the ectomycorrhizal habit in the genomes of a hyperdiverse lineage of mushroom-forming fungi.</title>
        <authorList>
            <person name="Looney B."/>
            <person name="Miyauchi S."/>
            <person name="Morin E."/>
            <person name="Drula E."/>
            <person name="Courty P.E."/>
            <person name="Kohler A."/>
            <person name="Kuo A."/>
            <person name="LaButti K."/>
            <person name="Pangilinan J."/>
            <person name="Lipzen A."/>
            <person name="Riley R."/>
            <person name="Andreopoulos W."/>
            <person name="He G."/>
            <person name="Johnson J."/>
            <person name="Nolan M."/>
            <person name="Tritt A."/>
            <person name="Barry K.W."/>
            <person name="Grigoriev I.V."/>
            <person name="Nagy L.G."/>
            <person name="Hibbett D."/>
            <person name="Henrissat B."/>
            <person name="Matheny P.B."/>
            <person name="Labbe J."/>
            <person name="Martin F.M."/>
        </authorList>
    </citation>
    <scope>NUCLEOTIDE SEQUENCE</scope>
    <source>
        <strain evidence="1">FP105234-sp</strain>
    </source>
</reference>
<accession>A0ACB8RV43</accession>
<gene>
    <name evidence="1" type="ORF">FA95DRAFT_1123853</name>
</gene>